<reference evidence="1 2" key="1">
    <citation type="journal article" date="2018" name="Nat. Ecol. Evol.">
        <title>Pezizomycetes genomes reveal the molecular basis of ectomycorrhizal truffle lifestyle.</title>
        <authorList>
            <person name="Murat C."/>
            <person name="Payen T."/>
            <person name="Noel B."/>
            <person name="Kuo A."/>
            <person name="Morin E."/>
            <person name="Chen J."/>
            <person name="Kohler A."/>
            <person name="Krizsan K."/>
            <person name="Balestrini R."/>
            <person name="Da Silva C."/>
            <person name="Montanini B."/>
            <person name="Hainaut M."/>
            <person name="Levati E."/>
            <person name="Barry K.W."/>
            <person name="Belfiori B."/>
            <person name="Cichocki N."/>
            <person name="Clum A."/>
            <person name="Dockter R.B."/>
            <person name="Fauchery L."/>
            <person name="Guy J."/>
            <person name="Iotti M."/>
            <person name="Le Tacon F."/>
            <person name="Lindquist E.A."/>
            <person name="Lipzen A."/>
            <person name="Malagnac F."/>
            <person name="Mello A."/>
            <person name="Molinier V."/>
            <person name="Miyauchi S."/>
            <person name="Poulain J."/>
            <person name="Riccioni C."/>
            <person name="Rubini A."/>
            <person name="Sitrit Y."/>
            <person name="Splivallo R."/>
            <person name="Traeger S."/>
            <person name="Wang M."/>
            <person name="Zifcakova L."/>
            <person name="Wipf D."/>
            <person name="Zambonelli A."/>
            <person name="Paolocci F."/>
            <person name="Nowrousian M."/>
            <person name="Ottonello S."/>
            <person name="Baldrian P."/>
            <person name="Spatafora J.W."/>
            <person name="Henrissat B."/>
            <person name="Nagy L.G."/>
            <person name="Aury J.M."/>
            <person name="Wincker P."/>
            <person name="Grigoriev I.V."/>
            <person name="Bonfante P."/>
            <person name="Martin F.M."/>
        </authorList>
    </citation>
    <scope>NUCLEOTIDE SEQUENCE [LARGE SCALE GENOMIC DNA]</scope>
    <source>
        <strain evidence="1 2">120613-1</strain>
    </source>
</reference>
<evidence type="ECO:0000313" key="1">
    <source>
        <dbReference type="EMBL" id="RPB01344.1"/>
    </source>
</evidence>
<protein>
    <submittedName>
        <fullName evidence="1">Uncharacterized protein</fullName>
    </submittedName>
</protein>
<keyword evidence="2" id="KW-1185">Reference proteome</keyword>
<organism evidence="1 2">
    <name type="scientific">Choiromyces venosus 120613-1</name>
    <dbReference type="NCBI Taxonomy" id="1336337"/>
    <lineage>
        <taxon>Eukaryota</taxon>
        <taxon>Fungi</taxon>
        <taxon>Dikarya</taxon>
        <taxon>Ascomycota</taxon>
        <taxon>Pezizomycotina</taxon>
        <taxon>Pezizomycetes</taxon>
        <taxon>Pezizales</taxon>
        <taxon>Tuberaceae</taxon>
        <taxon>Choiromyces</taxon>
    </lineage>
</organism>
<proteinExistence type="predicted"/>
<dbReference type="Proteomes" id="UP000276215">
    <property type="component" value="Unassembled WGS sequence"/>
</dbReference>
<evidence type="ECO:0000313" key="2">
    <source>
        <dbReference type="Proteomes" id="UP000276215"/>
    </source>
</evidence>
<name>A0A3N4JSM5_9PEZI</name>
<sequence>MPSEKLSPITEKNTIFAYQHTSPNIIAYMPYTSRQQYGNNRENSARFSFSFF</sequence>
<dbReference type="EMBL" id="ML120374">
    <property type="protein sequence ID" value="RPB01344.1"/>
    <property type="molecule type" value="Genomic_DNA"/>
</dbReference>
<accession>A0A3N4JSM5</accession>
<dbReference type="AlphaFoldDB" id="A0A3N4JSM5"/>
<gene>
    <name evidence="1" type="ORF">L873DRAFT_1803891</name>
</gene>